<dbReference type="AlphaFoldDB" id="A0AAD7HSY8"/>
<feature type="transmembrane region" description="Helical" evidence="1">
    <location>
        <begin position="256"/>
        <end position="276"/>
    </location>
</feature>
<dbReference type="InterPro" id="IPR027417">
    <property type="entry name" value="P-loop_NTPase"/>
</dbReference>
<keyword evidence="1" id="KW-0812">Transmembrane</keyword>
<evidence type="ECO:0008006" key="4">
    <source>
        <dbReference type="Google" id="ProtNLM"/>
    </source>
</evidence>
<evidence type="ECO:0000313" key="3">
    <source>
        <dbReference type="Proteomes" id="UP001215598"/>
    </source>
</evidence>
<sequence>MTTETLPLESAKIVSDCPRLRVLVVGKVVVVYREVSCASHPSNPQSGAGKSSLISFAFGVKMESISDRARGVSDINKAIESPQNPRFVLHDSMGFEPGETVNLNSIDDFLKAHSGEAVSLKEQVHIIWLCIAVPASGSRVFETGDERLLTIASELRGKGMRLREPTATKEQRELAAEEDFEELCLKPLRKAQDKETLSYARTSGLSGGVKAKPDWVALDGLVETTRDLIDKRFGGDAWIVSAMAQRTSVDEKVKGATAYVAILLIGLTLFNALYCWQGLASSTKFPGSKLETCLNTAHKEMTDSWNLYDPDDLLQTPEFVTKIRKLAQLVTPPESEVRSSLPNFDQIQTIVGIVVTAGVVAVVPTIAAIGLSLCPETLCCFMGYIVDLSLVMDQIFHITIAGAARLLTDKDIDEVLENYKNANLGAVHREIRAYAGKAMIAQIIAAGPAEVKTHTPPPYAQGLVRAKNQNNLGKIQSAQPGQIRLY</sequence>
<keyword evidence="3" id="KW-1185">Reference proteome</keyword>
<gene>
    <name evidence="2" type="ORF">B0H16DRAFT_1470886</name>
</gene>
<proteinExistence type="predicted"/>
<evidence type="ECO:0000256" key="1">
    <source>
        <dbReference type="SAM" id="Phobius"/>
    </source>
</evidence>
<dbReference type="EMBL" id="JARKIB010000178">
    <property type="protein sequence ID" value="KAJ7727619.1"/>
    <property type="molecule type" value="Genomic_DNA"/>
</dbReference>
<name>A0AAD7HSY8_9AGAR</name>
<comment type="caution">
    <text evidence="2">The sequence shown here is derived from an EMBL/GenBank/DDBJ whole genome shotgun (WGS) entry which is preliminary data.</text>
</comment>
<dbReference type="Proteomes" id="UP001215598">
    <property type="component" value="Unassembled WGS sequence"/>
</dbReference>
<protein>
    <recommendedName>
        <fullName evidence="4">G domain-containing protein</fullName>
    </recommendedName>
</protein>
<accession>A0AAD7HSY8</accession>
<dbReference type="Gene3D" id="3.40.50.300">
    <property type="entry name" value="P-loop containing nucleotide triphosphate hydrolases"/>
    <property type="match status" value="1"/>
</dbReference>
<organism evidence="2 3">
    <name type="scientific">Mycena metata</name>
    <dbReference type="NCBI Taxonomy" id="1033252"/>
    <lineage>
        <taxon>Eukaryota</taxon>
        <taxon>Fungi</taxon>
        <taxon>Dikarya</taxon>
        <taxon>Basidiomycota</taxon>
        <taxon>Agaricomycotina</taxon>
        <taxon>Agaricomycetes</taxon>
        <taxon>Agaricomycetidae</taxon>
        <taxon>Agaricales</taxon>
        <taxon>Marasmiineae</taxon>
        <taxon>Mycenaceae</taxon>
        <taxon>Mycena</taxon>
    </lineage>
</organism>
<keyword evidence="1" id="KW-0472">Membrane</keyword>
<keyword evidence="1" id="KW-1133">Transmembrane helix</keyword>
<evidence type="ECO:0000313" key="2">
    <source>
        <dbReference type="EMBL" id="KAJ7727619.1"/>
    </source>
</evidence>
<feature type="transmembrane region" description="Helical" evidence="1">
    <location>
        <begin position="350"/>
        <end position="373"/>
    </location>
</feature>
<reference evidence="2" key="1">
    <citation type="submission" date="2023-03" db="EMBL/GenBank/DDBJ databases">
        <title>Massive genome expansion in bonnet fungi (Mycena s.s.) driven by repeated elements and novel gene families across ecological guilds.</title>
        <authorList>
            <consortium name="Lawrence Berkeley National Laboratory"/>
            <person name="Harder C.B."/>
            <person name="Miyauchi S."/>
            <person name="Viragh M."/>
            <person name="Kuo A."/>
            <person name="Thoen E."/>
            <person name="Andreopoulos B."/>
            <person name="Lu D."/>
            <person name="Skrede I."/>
            <person name="Drula E."/>
            <person name="Henrissat B."/>
            <person name="Morin E."/>
            <person name="Kohler A."/>
            <person name="Barry K."/>
            <person name="LaButti K."/>
            <person name="Morin E."/>
            <person name="Salamov A."/>
            <person name="Lipzen A."/>
            <person name="Mereny Z."/>
            <person name="Hegedus B."/>
            <person name="Baldrian P."/>
            <person name="Stursova M."/>
            <person name="Weitz H."/>
            <person name="Taylor A."/>
            <person name="Grigoriev I.V."/>
            <person name="Nagy L.G."/>
            <person name="Martin F."/>
            <person name="Kauserud H."/>
        </authorList>
    </citation>
    <scope>NUCLEOTIDE SEQUENCE</scope>
    <source>
        <strain evidence="2">CBHHK182m</strain>
    </source>
</reference>